<dbReference type="SUPFAM" id="SSF55073">
    <property type="entry name" value="Nucleotide cyclase"/>
    <property type="match status" value="1"/>
</dbReference>
<dbReference type="InterPro" id="IPR035965">
    <property type="entry name" value="PAS-like_dom_sf"/>
</dbReference>
<dbReference type="NCBIfam" id="TIGR00229">
    <property type="entry name" value="sensory_box"/>
    <property type="match status" value="1"/>
</dbReference>
<dbReference type="Gene3D" id="3.30.450.20">
    <property type="entry name" value="PAS domain"/>
    <property type="match status" value="1"/>
</dbReference>
<dbReference type="InterPro" id="IPR013656">
    <property type="entry name" value="PAS_4"/>
</dbReference>
<evidence type="ECO:0000259" key="2">
    <source>
        <dbReference type="PROSITE" id="PS50887"/>
    </source>
</evidence>
<dbReference type="EMBL" id="JXUW01000010">
    <property type="protein sequence ID" value="KJE76848.1"/>
    <property type="molecule type" value="Genomic_DNA"/>
</dbReference>
<dbReference type="EC" id="2.7.7.65" evidence="3"/>
<dbReference type="InterPro" id="IPR029787">
    <property type="entry name" value="Nucleotide_cyclase"/>
</dbReference>
<dbReference type="Gene3D" id="3.30.70.270">
    <property type="match status" value="1"/>
</dbReference>
<dbReference type="PANTHER" id="PTHR44757:SF2">
    <property type="entry name" value="BIOFILM ARCHITECTURE MAINTENANCE PROTEIN MBAA"/>
    <property type="match status" value="1"/>
</dbReference>
<keyword evidence="3" id="KW-0808">Transferase</keyword>
<dbReference type="InterPro" id="IPR052155">
    <property type="entry name" value="Biofilm_reg_signaling"/>
</dbReference>
<dbReference type="InterPro" id="IPR000160">
    <property type="entry name" value="GGDEF_dom"/>
</dbReference>
<accession>A0A0D8FU95</accession>
<keyword evidence="4" id="KW-1185">Reference proteome</keyword>
<evidence type="ECO:0000259" key="1">
    <source>
        <dbReference type="PROSITE" id="PS50112"/>
    </source>
</evidence>
<sequence>MDESLVRYLEVLQRPLALVEAERVLWVNGALTDLLATAREDLIGRDLPIAGGLKLDRLRRSSTEAALRHATGYLLDVVITTTLVSAETWMLEFAMADYEDHKSADYFRKLQALADNLPIGILISESGLRLGYVNTSLAAIFGTIPTDLLGMNWLEVFAEEDRGFLRGLALTALTGVPVRTTAKITAQRSGERTLDISLVPVTSRDMSVSFIGTVQDVTEQVANEARLTFEVDHDALTGLANRRRLEGDITDRLGKLTAATLGSSMIGFCDIDNFKLINDTLGHLAGDRVLIEVANRLSSSGFAAYRFAGDEFVVLIDDDDRSVEELEELLSKTIFDAIAVGTALLNVHASVGVAMIEAGDTASEVIRKADRAMYDRKQMRAC</sequence>
<dbReference type="PROSITE" id="PS50887">
    <property type="entry name" value="GGDEF"/>
    <property type="match status" value="1"/>
</dbReference>
<feature type="domain" description="GGDEF" evidence="2">
    <location>
        <begin position="262"/>
        <end position="382"/>
    </location>
</feature>
<dbReference type="OrthoDB" id="23692at2"/>
<dbReference type="CDD" id="cd00130">
    <property type="entry name" value="PAS"/>
    <property type="match status" value="1"/>
</dbReference>
<dbReference type="AlphaFoldDB" id="A0A0D8FU95"/>
<organism evidence="3 4">
    <name type="scientific">Ferrimicrobium acidiphilum DSM 19497</name>
    <dbReference type="NCBI Taxonomy" id="1121877"/>
    <lineage>
        <taxon>Bacteria</taxon>
        <taxon>Bacillati</taxon>
        <taxon>Actinomycetota</taxon>
        <taxon>Acidimicrobiia</taxon>
        <taxon>Acidimicrobiales</taxon>
        <taxon>Acidimicrobiaceae</taxon>
        <taxon>Ferrimicrobium</taxon>
    </lineage>
</organism>
<dbReference type="Pfam" id="PF08448">
    <property type="entry name" value="PAS_4"/>
    <property type="match status" value="1"/>
</dbReference>
<dbReference type="SMART" id="SM00091">
    <property type="entry name" value="PAS"/>
    <property type="match status" value="2"/>
</dbReference>
<evidence type="ECO:0000313" key="4">
    <source>
        <dbReference type="Proteomes" id="UP000032336"/>
    </source>
</evidence>
<dbReference type="PANTHER" id="PTHR44757">
    <property type="entry name" value="DIGUANYLATE CYCLASE DGCP"/>
    <property type="match status" value="1"/>
</dbReference>
<dbReference type="CDD" id="cd01949">
    <property type="entry name" value="GGDEF"/>
    <property type="match status" value="1"/>
</dbReference>
<dbReference type="SMART" id="SM00267">
    <property type="entry name" value="GGDEF"/>
    <property type="match status" value="1"/>
</dbReference>
<dbReference type="GO" id="GO:0052621">
    <property type="term" value="F:diguanylate cyclase activity"/>
    <property type="evidence" value="ECO:0007669"/>
    <property type="project" value="UniProtKB-EC"/>
</dbReference>
<dbReference type="PROSITE" id="PS50112">
    <property type="entry name" value="PAS"/>
    <property type="match status" value="1"/>
</dbReference>
<dbReference type="InterPro" id="IPR000014">
    <property type="entry name" value="PAS"/>
</dbReference>
<keyword evidence="3" id="KW-0548">Nucleotidyltransferase</keyword>
<feature type="domain" description="PAS" evidence="1">
    <location>
        <begin position="106"/>
        <end position="176"/>
    </location>
</feature>
<gene>
    <name evidence="3" type="primary">yfiN</name>
    <name evidence="3" type="ORF">FEAC_13500</name>
</gene>
<evidence type="ECO:0000313" key="3">
    <source>
        <dbReference type="EMBL" id="KJE76848.1"/>
    </source>
</evidence>
<protein>
    <submittedName>
        <fullName evidence="3">Putative diguanylate cyclase YfiN</fullName>
        <ecNumber evidence="3">2.7.7.65</ecNumber>
    </submittedName>
</protein>
<dbReference type="NCBIfam" id="TIGR00254">
    <property type="entry name" value="GGDEF"/>
    <property type="match status" value="1"/>
</dbReference>
<name>A0A0D8FU95_9ACTN</name>
<reference evidence="3 4" key="1">
    <citation type="submission" date="2015-01" db="EMBL/GenBank/DDBJ databases">
        <title>Draft genome of the acidophilic iron oxidizer Ferrimicrobium acidiphilum strain T23.</title>
        <authorList>
            <person name="Poehlein A."/>
            <person name="Eisen S."/>
            <person name="Schloemann M."/>
            <person name="Johnson B.D."/>
            <person name="Daniel R."/>
            <person name="Muehling M."/>
        </authorList>
    </citation>
    <scope>NUCLEOTIDE SEQUENCE [LARGE SCALE GENOMIC DNA]</scope>
    <source>
        <strain evidence="3 4">T23</strain>
    </source>
</reference>
<dbReference type="Pfam" id="PF00990">
    <property type="entry name" value="GGDEF"/>
    <property type="match status" value="1"/>
</dbReference>
<dbReference type="Proteomes" id="UP000032336">
    <property type="component" value="Unassembled WGS sequence"/>
</dbReference>
<dbReference type="SUPFAM" id="SSF55785">
    <property type="entry name" value="PYP-like sensor domain (PAS domain)"/>
    <property type="match status" value="1"/>
</dbReference>
<dbReference type="eggNOG" id="COG5001">
    <property type="taxonomic scope" value="Bacteria"/>
</dbReference>
<comment type="caution">
    <text evidence="3">The sequence shown here is derived from an EMBL/GenBank/DDBJ whole genome shotgun (WGS) entry which is preliminary data.</text>
</comment>
<dbReference type="InterPro" id="IPR043128">
    <property type="entry name" value="Rev_trsase/Diguanyl_cyclase"/>
</dbReference>
<proteinExistence type="predicted"/>
<dbReference type="STRING" id="1121877.FEAC_13500"/>